<feature type="domain" description="ABC3 transporter permease C-terminal" evidence="7">
    <location>
        <begin position="60"/>
        <end position="165"/>
    </location>
</feature>
<evidence type="ECO:0000259" key="7">
    <source>
        <dbReference type="Pfam" id="PF02687"/>
    </source>
</evidence>
<organism evidence="8 9">
    <name type="scientific">Clostridium yunnanense</name>
    <dbReference type="NCBI Taxonomy" id="2800325"/>
    <lineage>
        <taxon>Bacteria</taxon>
        <taxon>Bacillati</taxon>
        <taxon>Bacillota</taxon>
        <taxon>Clostridia</taxon>
        <taxon>Eubacteriales</taxon>
        <taxon>Clostridiaceae</taxon>
        <taxon>Clostridium</taxon>
    </lineage>
</organism>
<feature type="transmembrane region" description="Helical" evidence="6">
    <location>
        <begin position="394"/>
        <end position="413"/>
    </location>
</feature>
<feature type="transmembrane region" description="Helical" evidence="6">
    <location>
        <begin position="194"/>
        <end position="213"/>
    </location>
</feature>
<feature type="transmembrane region" description="Helical" evidence="6">
    <location>
        <begin position="99"/>
        <end position="126"/>
    </location>
</feature>
<keyword evidence="3 6" id="KW-0812">Transmembrane</keyword>
<evidence type="ECO:0000313" key="8">
    <source>
        <dbReference type="EMBL" id="MBK1811492.1"/>
    </source>
</evidence>
<feature type="transmembrane region" description="Helical" evidence="6">
    <location>
        <begin position="21"/>
        <end position="40"/>
    </location>
</feature>
<comment type="caution">
    <text evidence="8">The sequence shown here is derived from an EMBL/GenBank/DDBJ whole genome shotgun (WGS) entry which is preliminary data.</text>
</comment>
<name>A0ABS1EQ06_9CLOT</name>
<keyword evidence="5 6" id="KW-0472">Membrane</keyword>
<sequence>MDYTGIAMKNLSKNIGKYTTFFIACISSLALNFIHSTLVYNDIVLISKNNVLIMILKLSMVIIIGMLSYFLIYAYINYMKLREKEFRLLMLIGMTKKELFRVLLLENAILLLICLIFGIFLGAVFSKIFFMSLLKYLGLNSINLKLIKINYISIISFGVILYVIIGRMAKKVLTDITTLEKSQSEKLKLKVKNIGKIVSLIALIILNLWLWIYSSSNKNYIPASKWVNCVTFLYILVFYVSKLILNLFNKKKYFYNGKLLSFQATIKNLYKGDTFLFRITFFSFLFITINSIYKIYIHDTAKVSLNEIKIINLIDSFTNITFFFILASILYFKSQIELEYMKNYFSRLYLVGLTKNELRAAAKRLLTSIFFTSCTLNCFMTIFYLLWVRLELRYFKSNLVLLLLSYIFNFIAYSKARDKYDLIIDAL</sequence>
<evidence type="ECO:0000256" key="2">
    <source>
        <dbReference type="ARBA" id="ARBA00022475"/>
    </source>
</evidence>
<feature type="transmembrane region" description="Helical" evidence="6">
    <location>
        <begin position="146"/>
        <end position="165"/>
    </location>
</feature>
<keyword evidence="9" id="KW-1185">Reference proteome</keyword>
<dbReference type="PANTHER" id="PTHR46795:SF3">
    <property type="entry name" value="ABC TRANSPORTER PERMEASE"/>
    <property type="match status" value="1"/>
</dbReference>
<feature type="transmembrane region" description="Helical" evidence="6">
    <location>
        <begin position="365"/>
        <end position="388"/>
    </location>
</feature>
<dbReference type="PANTHER" id="PTHR46795">
    <property type="entry name" value="ABC TRANSPORTER PERMEASE-RELATED-RELATED"/>
    <property type="match status" value="1"/>
</dbReference>
<dbReference type="RefSeq" id="WP_200269733.1">
    <property type="nucleotide sequence ID" value="NZ_JAENHN010000037.1"/>
</dbReference>
<evidence type="ECO:0000313" key="9">
    <source>
        <dbReference type="Proteomes" id="UP000596739"/>
    </source>
</evidence>
<feature type="transmembrane region" description="Helical" evidence="6">
    <location>
        <begin position="313"/>
        <end position="332"/>
    </location>
</feature>
<dbReference type="Pfam" id="PF02687">
    <property type="entry name" value="FtsX"/>
    <property type="match status" value="1"/>
</dbReference>
<dbReference type="EMBL" id="JAENHN010000037">
    <property type="protein sequence ID" value="MBK1811492.1"/>
    <property type="molecule type" value="Genomic_DNA"/>
</dbReference>
<accession>A0ABS1EQ06</accession>
<proteinExistence type="predicted"/>
<feature type="transmembrane region" description="Helical" evidence="6">
    <location>
        <begin position="52"/>
        <end position="78"/>
    </location>
</feature>
<evidence type="ECO:0000256" key="6">
    <source>
        <dbReference type="SAM" id="Phobius"/>
    </source>
</evidence>
<protein>
    <submittedName>
        <fullName evidence="8">FtsX-like permease family protein</fullName>
    </submittedName>
</protein>
<keyword evidence="2" id="KW-1003">Cell membrane</keyword>
<dbReference type="InterPro" id="IPR003838">
    <property type="entry name" value="ABC3_permease_C"/>
</dbReference>
<evidence type="ECO:0000256" key="5">
    <source>
        <dbReference type="ARBA" id="ARBA00023136"/>
    </source>
</evidence>
<comment type="subcellular location">
    <subcellularLocation>
        <location evidence="1">Cell membrane</location>
        <topology evidence="1">Multi-pass membrane protein</topology>
    </subcellularLocation>
</comment>
<dbReference type="Proteomes" id="UP000596739">
    <property type="component" value="Unassembled WGS sequence"/>
</dbReference>
<evidence type="ECO:0000256" key="1">
    <source>
        <dbReference type="ARBA" id="ARBA00004651"/>
    </source>
</evidence>
<keyword evidence="4 6" id="KW-1133">Transmembrane helix</keyword>
<feature type="transmembrane region" description="Helical" evidence="6">
    <location>
        <begin position="225"/>
        <end position="248"/>
    </location>
</feature>
<dbReference type="InterPro" id="IPR052536">
    <property type="entry name" value="ABC-4_Integral_Memb_Prot"/>
</dbReference>
<reference evidence="9" key="1">
    <citation type="submission" date="2021-01" db="EMBL/GenBank/DDBJ databases">
        <title>Genome public.</title>
        <authorList>
            <person name="Liu C."/>
            <person name="Sun Q."/>
        </authorList>
    </citation>
    <scope>NUCLEOTIDE SEQUENCE [LARGE SCALE GENOMIC DNA]</scope>
    <source>
        <strain evidence="9">YIM B02505</strain>
    </source>
</reference>
<feature type="transmembrane region" description="Helical" evidence="6">
    <location>
        <begin position="275"/>
        <end position="293"/>
    </location>
</feature>
<gene>
    <name evidence="8" type="ORF">JHL18_12760</name>
</gene>
<evidence type="ECO:0000256" key="3">
    <source>
        <dbReference type="ARBA" id="ARBA00022692"/>
    </source>
</evidence>
<evidence type="ECO:0000256" key="4">
    <source>
        <dbReference type="ARBA" id="ARBA00022989"/>
    </source>
</evidence>